<proteinExistence type="predicted"/>
<accession>A0A314UN73</accession>
<protein>
    <submittedName>
        <fullName evidence="3">Uncharacterized protein</fullName>
    </submittedName>
</protein>
<keyword evidence="2" id="KW-1133">Transmembrane helix</keyword>
<keyword evidence="2" id="KW-0812">Transmembrane</keyword>
<dbReference type="AlphaFoldDB" id="A0A314UN73"/>
<keyword evidence="2" id="KW-0472">Membrane</keyword>
<gene>
    <name evidence="3" type="ORF">Pyn_04731</name>
</gene>
<evidence type="ECO:0000313" key="3">
    <source>
        <dbReference type="EMBL" id="PQM38226.1"/>
    </source>
</evidence>
<feature type="region of interest" description="Disordered" evidence="1">
    <location>
        <begin position="51"/>
        <end position="81"/>
    </location>
</feature>
<evidence type="ECO:0000256" key="1">
    <source>
        <dbReference type="SAM" id="MobiDB-lite"/>
    </source>
</evidence>
<reference evidence="3 4" key="1">
    <citation type="submission" date="2018-02" db="EMBL/GenBank/DDBJ databases">
        <title>Draft genome of wild Prunus yedoensis var. nudiflora.</title>
        <authorList>
            <person name="Baek S."/>
            <person name="Kim J.-H."/>
            <person name="Choi K."/>
            <person name="Kim G.-B."/>
            <person name="Cho A."/>
            <person name="Jang H."/>
            <person name="Shin C.-H."/>
            <person name="Yu H.-J."/>
            <person name="Mun J.-H."/>
        </authorList>
    </citation>
    <scope>NUCLEOTIDE SEQUENCE [LARGE SCALE GENOMIC DNA]</scope>
    <source>
        <strain evidence="4">cv. Jeju island</strain>
        <tissue evidence="3">Leaf</tissue>
    </source>
</reference>
<feature type="transmembrane region" description="Helical" evidence="2">
    <location>
        <begin position="14"/>
        <end position="32"/>
    </location>
</feature>
<comment type="caution">
    <text evidence="3">The sequence shown here is derived from an EMBL/GenBank/DDBJ whole genome shotgun (WGS) entry which is preliminary data.</text>
</comment>
<organism evidence="3 4">
    <name type="scientific">Prunus yedoensis var. nudiflora</name>
    <dbReference type="NCBI Taxonomy" id="2094558"/>
    <lineage>
        <taxon>Eukaryota</taxon>
        <taxon>Viridiplantae</taxon>
        <taxon>Streptophyta</taxon>
        <taxon>Embryophyta</taxon>
        <taxon>Tracheophyta</taxon>
        <taxon>Spermatophyta</taxon>
        <taxon>Magnoliopsida</taxon>
        <taxon>eudicotyledons</taxon>
        <taxon>Gunneridae</taxon>
        <taxon>Pentapetalae</taxon>
        <taxon>rosids</taxon>
        <taxon>fabids</taxon>
        <taxon>Rosales</taxon>
        <taxon>Rosaceae</taxon>
        <taxon>Amygdaloideae</taxon>
        <taxon>Amygdaleae</taxon>
        <taxon>Prunus</taxon>
    </lineage>
</organism>
<feature type="compositionally biased region" description="Polar residues" evidence="1">
    <location>
        <begin position="65"/>
        <end position="75"/>
    </location>
</feature>
<evidence type="ECO:0000256" key="2">
    <source>
        <dbReference type="SAM" id="Phobius"/>
    </source>
</evidence>
<sequence>MTRVDHPAPHLQPLYLYGALLTVYVPLIFPLANLEKNSNLSFIVLERQGKNMASHDQQQDRATDLRQSQGPSSGMGNDCRAHGKIEGSEALLRGTWESLEKCANL</sequence>
<dbReference type="Proteomes" id="UP000250321">
    <property type="component" value="Unassembled WGS sequence"/>
</dbReference>
<dbReference type="EMBL" id="PJQY01003338">
    <property type="protein sequence ID" value="PQM38226.1"/>
    <property type="molecule type" value="Genomic_DNA"/>
</dbReference>
<name>A0A314UN73_PRUYE</name>
<keyword evidence="4" id="KW-1185">Reference proteome</keyword>
<evidence type="ECO:0000313" key="4">
    <source>
        <dbReference type="Proteomes" id="UP000250321"/>
    </source>
</evidence>